<dbReference type="OrthoDB" id="1738667at2"/>
<dbReference type="PROSITE" id="PS51318">
    <property type="entry name" value="TAT"/>
    <property type="match status" value="1"/>
</dbReference>
<dbReference type="AlphaFoldDB" id="A0A3M8ANR4"/>
<dbReference type="EMBL" id="RHHS01000053">
    <property type="protein sequence ID" value="RNB52840.1"/>
    <property type="molecule type" value="Genomic_DNA"/>
</dbReference>
<dbReference type="Proteomes" id="UP000268829">
    <property type="component" value="Unassembled WGS sequence"/>
</dbReference>
<gene>
    <name evidence="3" type="ORF">EDM57_20495</name>
</gene>
<feature type="chain" id="PRO_5018279402" evidence="1">
    <location>
        <begin position="27"/>
        <end position="226"/>
    </location>
</feature>
<evidence type="ECO:0000313" key="3">
    <source>
        <dbReference type="EMBL" id="RNB52840.1"/>
    </source>
</evidence>
<sequence>MNARRTFMVLSALGVLALTVANPAFAETASFTDLNQVTTKDKIISLQQRGYLHGVNDKQFQPDAAVTAAQGIQLIVNALSLNIDHIRFIQPPKATHYYAKADNNAWYAPALIIAAHNGLELQADLDPNQVWSREQFLYHLITAIEQHGQLPMINLAPVAIKDGDALTPGYQGAIQRALHFGIVKLDANGNLNPKAAITREEAAELIYNAIEFLQAHPAPAPEGVQP</sequence>
<dbReference type="InterPro" id="IPR001119">
    <property type="entry name" value="SLH_dom"/>
</dbReference>
<dbReference type="InterPro" id="IPR006311">
    <property type="entry name" value="TAT_signal"/>
</dbReference>
<evidence type="ECO:0000256" key="1">
    <source>
        <dbReference type="SAM" id="SignalP"/>
    </source>
</evidence>
<comment type="caution">
    <text evidence="3">The sequence shown here is derived from an EMBL/GenBank/DDBJ whole genome shotgun (WGS) entry which is preliminary data.</text>
</comment>
<dbReference type="Pfam" id="PF00395">
    <property type="entry name" value="SLH"/>
    <property type="match status" value="2"/>
</dbReference>
<dbReference type="PROSITE" id="PS51272">
    <property type="entry name" value="SLH"/>
    <property type="match status" value="1"/>
</dbReference>
<evidence type="ECO:0000313" key="4">
    <source>
        <dbReference type="Proteomes" id="UP000268829"/>
    </source>
</evidence>
<accession>A0A3M8ANR4</accession>
<protein>
    <submittedName>
        <fullName evidence="3">S-layer homology domain-containing protein</fullName>
    </submittedName>
</protein>
<keyword evidence="1" id="KW-0732">Signal</keyword>
<proteinExistence type="predicted"/>
<feature type="domain" description="SLH" evidence="2">
    <location>
        <begin position="157"/>
        <end position="220"/>
    </location>
</feature>
<name>A0A3M8ANR4_9BACL</name>
<dbReference type="RefSeq" id="WP_122906548.1">
    <property type="nucleotide sequence ID" value="NZ_RHHS01000053.1"/>
</dbReference>
<organism evidence="3 4">
    <name type="scientific">Brevibacillus gelatini</name>
    <dbReference type="NCBI Taxonomy" id="1655277"/>
    <lineage>
        <taxon>Bacteria</taxon>
        <taxon>Bacillati</taxon>
        <taxon>Bacillota</taxon>
        <taxon>Bacilli</taxon>
        <taxon>Bacillales</taxon>
        <taxon>Paenibacillaceae</taxon>
        <taxon>Brevibacillus</taxon>
    </lineage>
</organism>
<keyword evidence="4" id="KW-1185">Reference proteome</keyword>
<reference evidence="3 4" key="1">
    <citation type="submission" date="2018-10" db="EMBL/GenBank/DDBJ databases">
        <title>Phylogenomics of Brevibacillus.</title>
        <authorList>
            <person name="Dunlap C."/>
        </authorList>
    </citation>
    <scope>NUCLEOTIDE SEQUENCE [LARGE SCALE GENOMIC DNA]</scope>
    <source>
        <strain evidence="3 4">DSM 100115</strain>
    </source>
</reference>
<feature type="signal peptide" evidence="1">
    <location>
        <begin position="1"/>
        <end position="26"/>
    </location>
</feature>
<evidence type="ECO:0000259" key="2">
    <source>
        <dbReference type="PROSITE" id="PS51272"/>
    </source>
</evidence>